<dbReference type="InterPro" id="IPR027304">
    <property type="entry name" value="Trigger_fact/SurA_dom_sf"/>
</dbReference>
<evidence type="ECO:0000256" key="3">
    <source>
        <dbReference type="ARBA" id="ARBA00013194"/>
    </source>
</evidence>
<dbReference type="SUPFAM" id="SSF109998">
    <property type="entry name" value="Triger factor/SurA peptide-binding domain-like"/>
    <property type="match status" value="1"/>
</dbReference>
<comment type="catalytic activity">
    <reaction evidence="1">
        <text>[protein]-peptidylproline (omega=180) = [protein]-peptidylproline (omega=0)</text>
        <dbReference type="Rhea" id="RHEA:16237"/>
        <dbReference type="Rhea" id="RHEA-COMP:10747"/>
        <dbReference type="Rhea" id="RHEA-COMP:10748"/>
        <dbReference type="ChEBI" id="CHEBI:83833"/>
        <dbReference type="ChEBI" id="CHEBI:83834"/>
        <dbReference type="EC" id="5.2.1.8"/>
    </reaction>
</comment>
<evidence type="ECO:0000313" key="13">
    <source>
        <dbReference type="Proteomes" id="UP000198885"/>
    </source>
</evidence>
<dbReference type="InterPro" id="IPR050245">
    <property type="entry name" value="PrsA_foldase"/>
</dbReference>
<accession>A0A1H9UJL7</accession>
<evidence type="ECO:0000256" key="7">
    <source>
        <dbReference type="ARBA" id="ARBA00031484"/>
    </source>
</evidence>
<feature type="signal peptide" evidence="10">
    <location>
        <begin position="1"/>
        <end position="23"/>
    </location>
</feature>
<evidence type="ECO:0000256" key="6">
    <source>
        <dbReference type="ARBA" id="ARBA00030642"/>
    </source>
</evidence>
<dbReference type="PROSITE" id="PS01096">
    <property type="entry name" value="PPIC_PPIASE_1"/>
    <property type="match status" value="1"/>
</dbReference>
<evidence type="ECO:0000256" key="2">
    <source>
        <dbReference type="ARBA" id="ARBA00007656"/>
    </source>
</evidence>
<dbReference type="Pfam" id="PF13616">
    <property type="entry name" value="Rotamase_3"/>
    <property type="match status" value="1"/>
</dbReference>
<proteinExistence type="inferred from homology"/>
<protein>
    <recommendedName>
        <fullName evidence="4">Parvulin-like PPIase</fullName>
        <ecNumber evidence="3">5.2.1.8</ecNumber>
    </recommendedName>
    <alternativeName>
        <fullName evidence="6">Peptidyl-prolyl cis-trans isomerase plp</fullName>
    </alternativeName>
    <alternativeName>
        <fullName evidence="7">Rotamase plp</fullName>
    </alternativeName>
</protein>
<dbReference type="GO" id="GO:0003755">
    <property type="term" value="F:peptidyl-prolyl cis-trans isomerase activity"/>
    <property type="evidence" value="ECO:0007669"/>
    <property type="project" value="UniProtKB-KW"/>
</dbReference>
<sequence>MLAPRSMMLGTALAASLALPAAAQDADTVVATVNGTDITLGHMAVLAERLPEQYSQLPDQALFDGILDQLVQQTALADQKEELSRRGELVIENERRALFATEVLESVSEQAVSDEAIQQMYDENYANGEGGTEYNASHILVETEEEAQSLIEELDGGADFAELARENSTGPSGPNGGELGWFGDGMMVEPFQNAVAELETGDVSEPVQTQFGWHVIKLNETREQEAPSLDEVRDEIAAQIQQTAVQEMIDEATASAEVERPETPEIDPSVVRDSALFD</sequence>
<organism evidence="12 13">
    <name type="scientific">Tranquillimonas rosea</name>
    <dbReference type="NCBI Taxonomy" id="641238"/>
    <lineage>
        <taxon>Bacteria</taxon>
        <taxon>Pseudomonadati</taxon>
        <taxon>Pseudomonadota</taxon>
        <taxon>Alphaproteobacteria</taxon>
        <taxon>Rhodobacterales</taxon>
        <taxon>Roseobacteraceae</taxon>
        <taxon>Tranquillimonas</taxon>
    </lineage>
</organism>
<evidence type="ECO:0000256" key="4">
    <source>
        <dbReference type="ARBA" id="ARBA00018370"/>
    </source>
</evidence>
<dbReference type="Proteomes" id="UP000198885">
    <property type="component" value="Unassembled WGS sequence"/>
</dbReference>
<dbReference type="OrthoDB" id="14196at2"/>
<dbReference type="Gene3D" id="3.10.50.40">
    <property type="match status" value="1"/>
</dbReference>
<dbReference type="InterPro" id="IPR023058">
    <property type="entry name" value="PPIase_PpiC_CS"/>
</dbReference>
<keyword evidence="13" id="KW-1185">Reference proteome</keyword>
<evidence type="ECO:0000256" key="8">
    <source>
        <dbReference type="PROSITE-ProRule" id="PRU00278"/>
    </source>
</evidence>
<feature type="domain" description="PpiC" evidence="11">
    <location>
        <begin position="131"/>
        <end position="220"/>
    </location>
</feature>
<name>A0A1H9UJL7_9RHOB</name>
<dbReference type="InterPro" id="IPR000297">
    <property type="entry name" value="PPIase_PpiC"/>
</dbReference>
<evidence type="ECO:0000256" key="10">
    <source>
        <dbReference type="SAM" id="SignalP"/>
    </source>
</evidence>
<comment type="similarity">
    <text evidence="2">Belongs to the PpiC/parvulin rotamase family.</text>
</comment>
<dbReference type="PROSITE" id="PS50198">
    <property type="entry name" value="PPIC_PPIASE_2"/>
    <property type="match status" value="1"/>
</dbReference>
<evidence type="ECO:0000313" key="12">
    <source>
        <dbReference type="EMBL" id="SES09223.1"/>
    </source>
</evidence>
<feature type="chain" id="PRO_5011497763" description="Parvulin-like PPIase" evidence="10">
    <location>
        <begin position="24"/>
        <end position="278"/>
    </location>
</feature>
<keyword evidence="10" id="KW-0732">Signal</keyword>
<evidence type="ECO:0000256" key="1">
    <source>
        <dbReference type="ARBA" id="ARBA00000971"/>
    </source>
</evidence>
<feature type="region of interest" description="Disordered" evidence="9">
    <location>
        <begin position="253"/>
        <end position="278"/>
    </location>
</feature>
<evidence type="ECO:0000256" key="9">
    <source>
        <dbReference type="SAM" id="MobiDB-lite"/>
    </source>
</evidence>
<dbReference type="InterPro" id="IPR046357">
    <property type="entry name" value="PPIase_dom_sf"/>
</dbReference>
<evidence type="ECO:0000256" key="5">
    <source>
        <dbReference type="ARBA" id="ARBA00023110"/>
    </source>
</evidence>
<keyword evidence="5 8" id="KW-0697">Rotamase</keyword>
<dbReference type="EC" id="5.2.1.8" evidence="3"/>
<keyword evidence="8 12" id="KW-0413">Isomerase</keyword>
<dbReference type="STRING" id="641238.SAMN04490244_105304"/>
<evidence type="ECO:0000259" key="11">
    <source>
        <dbReference type="PROSITE" id="PS50198"/>
    </source>
</evidence>
<dbReference type="PANTHER" id="PTHR47245">
    <property type="entry name" value="PEPTIDYLPROLYL ISOMERASE"/>
    <property type="match status" value="1"/>
</dbReference>
<dbReference type="AlphaFoldDB" id="A0A1H9UJL7"/>
<dbReference type="EMBL" id="FOGU01000005">
    <property type="protein sequence ID" value="SES09223.1"/>
    <property type="molecule type" value="Genomic_DNA"/>
</dbReference>
<reference evidence="12 13" key="1">
    <citation type="submission" date="2016-10" db="EMBL/GenBank/DDBJ databases">
        <authorList>
            <person name="de Groot N.N."/>
        </authorList>
    </citation>
    <scope>NUCLEOTIDE SEQUENCE [LARGE SCALE GENOMIC DNA]</scope>
    <source>
        <strain evidence="12 13">DSM 23042</strain>
    </source>
</reference>
<dbReference type="PANTHER" id="PTHR47245:SF2">
    <property type="entry name" value="PEPTIDYL-PROLYL CIS-TRANS ISOMERASE HP_0175-RELATED"/>
    <property type="match status" value="1"/>
</dbReference>
<dbReference type="RefSeq" id="WP_092693322.1">
    <property type="nucleotide sequence ID" value="NZ_CBDDGO010000004.1"/>
</dbReference>
<dbReference type="SUPFAM" id="SSF54534">
    <property type="entry name" value="FKBP-like"/>
    <property type="match status" value="1"/>
</dbReference>
<gene>
    <name evidence="12" type="ORF">SAMN04490244_105304</name>
</gene>